<dbReference type="Proteomes" id="UP000447434">
    <property type="component" value="Chromosome 23"/>
</dbReference>
<name>A0A6A4NCK2_LUPAL</name>
<dbReference type="AlphaFoldDB" id="A0A6A4NCK2"/>
<evidence type="ECO:0000256" key="1">
    <source>
        <dbReference type="SAM" id="MobiDB-lite"/>
    </source>
</evidence>
<feature type="region of interest" description="Disordered" evidence="1">
    <location>
        <begin position="22"/>
        <end position="49"/>
    </location>
</feature>
<keyword evidence="3" id="KW-1185">Reference proteome</keyword>
<organism evidence="2 3">
    <name type="scientific">Lupinus albus</name>
    <name type="common">White lupine</name>
    <name type="synonym">Lupinus termis</name>
    <dbReference type="NCBI Taxonomy" id="3870"/>
    <lineage>
        <taxon>Eukaryota</taxon>
        <taxon>Viridiplantae</taxon>
        <taxon>Streptophyta</taxon>
        <taxon>Embryophyta</taxon>
        <taxon>Tracheophyta</taxon>
        <taxon>Spermatophyta</taxon>
        <taxon>Magnoliopsida</taxon>
        <taxon>eudicotyledons</taxon>
        <taxon>Gunneridae</taxon>
        <taxon>Pentapetalae</taxon>
        <taxon>rosids</taxon>
        <taxon>fabids</taxon>
        <taxon>Fabales</taxon>
        <taxon>Fabaceae</taxon>
        <taxon>Papilionoideae</taxon>
        <taxon>50 kb inversion clade</taxon>
        <taxon>genistoids sensu lato</taxon>
        <taxon>core genistoids</taxon>
        <taxon>Genisteae</taxon>
        <taxon>Lupinus</taxon>
    </lineage>
</organism>
<gene>
    <name evidence="2" type="ORF">Lalb_Chr23g0271021</name>
</gene>
<evidence type="ECO:0000313" key="3">
    <source>
        <dbReference type="Proteomes" id="UP000447434"/>
    </source>
</evidence>
<protein>
    <submittedName>
        <fullName evidence="2">Uncharacterized protein</fullName>
    </submittedName>
</protein>
<sequence>MKIVKENNKKIEKKASSKSMLFCEGGEIGSDEHEEEEIDKSTRSEEMVR</sequence>
<reference evidence="3" key="1">
    <citation type="journal article" date="2020" name="Nat. Commun.">
        <title>Genome sequence of the cluster root forming white lupin.</title>
        <authorList>
            <person name="Hufnagel B."/>
            <person name="Marques A."/>
            <person name="Soriano A."/>
            <person name="Marques L."/>
            <person name="Divol F."/>
            <person name="Doumas P."/>
            <person name="Sallet E."/>
            <person name="Mancinotti D."/>
            <person name="Carrere S."/>
            <person name="Marande W."/>
            <person name="Arribat S."/>
            <person name="Keller J."/>
            <person name="Huneau C."/>
            <person name="Blein T."/>
            <person name="Aime D."/>
            <person name="Laguerre M."/>
            <person name="Taylor J."/>
            <person name="Schubert V."/>
            <person name="Nelson M."/>
            <person name="Geu-Flores F."/>
            <person name="Crespi M."/>
            <person name="Gallardo-Guerrero K."/>
            <person name="Delaux P.-M."/>
            <person name="Salse J."/>
            <person name="Berges H."/>
            <person name="Guyot R."/>
            <person name="Gouzy J."/>
            <person name="Peret B."/>
        </authorList>
    </citation>
    <scope>NUCLEOTIDE SEQUENCE [LARGE SCALE GENOMIC DNA]</scope>
    <source>
        <strain evidence="3">cv. Amiga</strain>
    </source>
</reference>
<dbReference type="EMBL" id="WOCE01000023">
    <property type="protein sequence ID" value="KAE9587190.1"/>
    <property type="molecule type" value="Genomic_DNA"/>
</dbReference>
<proteinExistence type="predicted"/>
<evidence type="ECO:0000313" key="2">
    <source>
        <dbReference type="EMBL" id="KAE9587190.1"/>
    </source>
</evidence>
<feature type="compositionally biased region" description="Basic and acidic residues" evidence="1">
    <location>
        <begin position="39"/>
        <end position="49"/>
    </location>
</feature>
<accession>A0A6A4NCK2</accession>
<comment type="caution">
    <text evidence="2">The sequence shown here is derived from an EMBL/GenBank/DDBJ whole genome shotgun (WGS) entry which is preliminary data.</text>
</comment>